<sequence length="204" mass="22577">MTDVFLVKCGRFVINAFLYYCWNGARIPCDGDICKIAEQEDRRIQCKLYCEKVADKLAQLTKEVLANKALETELATQEQKTLVYQVLFISLAILVLLALSGVLFWICRKIRRSRRKPESDNTAEPSPTIDPNPDQPAVPTAPFQTDDQSDASGFSQGDSAIETDVMLLLEPTGPCTSVVPPDCSIEREGKNELVPSPLSPVVDV</sequence>
<accession>A0A210PDV2</accession>
<evidence type="ECO:0000313" key="3">
    <source>
        <dbReference type="EMBL" id="OWF34679.1"/>
    </source>
</evidence>
<keyword evidence="2" id="KW-1133">Transmembrane helix</keyword>
<dbReference type="AlphaFoldDB" id="A0A210PDV2"/>
<protein>
    <submittedName>
        <fullName evidence="3">Uncharacterized protein</fullName>
    </submittedName>
</protein>
<keyword evidence="2" id="KW-0472">Membrane</keyword>
<name>A0A210PDV2_MIZYE</name>
<keyword evidence="2" id="KW-0812">Transmembrane</keyword>
<organism evidence="3 4">
    <name type="scientific">Mizuhopecten yessoensis</name>
    <name type="common">Japanese scallop</name>
    <name type="synonym">Patinopecten yessoensis</name>
    <dbReference type="NCBI Taxonomy" id="6573"/>
    <lineage>
        <taxon>Eukaryota</taxon>
        <taxon>Metazoa</taxon>
        <taxon>Spiralia</taxon>
        <taxon>Lophotrochozoa</taxon>
        <taxon>Mollusca</taxon>
        <taxon>Bivalvia</taxon>
        <taxon>Autobranchia</taxon>
        <taxon>Pteriomorphia</taxon>
        <taxon>Pectinida</taxon>
        <taxon>Pectinoidea</taxon>
        <taxon>Pectinidae</taxon>
        <taxon>Mizuhopecten</taxon>
    </lineage>
</organism>
<feature type="compositionally biased region" description="Polar residues" evidence="1">
    <location>
        <begin position="142"/>
        <end position="157"/>
    </location>
</feature>
<dbReference type="Proteomes" id="UP000242188">
    <property type="component" value="Unassembled WGS sequence"/>
</dbReference>
<evidence type="ECO:0000313" key="4">
    <source>
        <dbReference type="Proteomes" id="UP000242188"/>
    </source>
</evidence>
<dbReference type="EMBL" id="NEDP02076751">
    <property type="protein sequence ID" value="OWF34679.1"/>
    <property type="molecule type" value="Genomic_DNA"/>
</dbReference>
<comment type="caution">
    <text evidence="3">The sequence shown here is derived from an EMBL/GenBank/DDBJ whole genome shotgun (WGS) entry which is preliminary data.</text>
</comment>
<feature type="region of interest" description="Disordered" evidence="1">
    <location>
        <begin position="116"/>
        <end position="157"/>
    </location>
</feature>
<proteinExistence type="predicted"/>
<evidence type="ECO:0000256" key="2">
    <source>
        <dbReference type="SAM" id="Phobius"/>
    </source>
</evidence>
<keyword evidence="4" id="KW-1185">Reference proteome</keyword>
<feature type="transmembrane region" description="Helical" evidence="2">
    <location>
        <begin position="82"/>
        <end position="106"/>
    </location>
</feature>
<feature type="region of interest" description="Disordered" evidence="1">
    <location>
        <begin position="173"/>
        <end position="204"/>
    </location>
</feature>
<reference evidence="3 4" key="1">
    <citation type="journal article" date="2017" name="Nat. Ecol. Evol.">
        <title>Scallop genome provides insights into evolution of bilaterian karyotype and development.</title>
        <authorList>
            <person name="Wang S."/>
            <person name="Zhang J."/>
            <person name="Jiao W."/>
            <person name="Li J."/>
            <person name="Xun X."/>
            <person name="Sun Y."/>
            <person name="Guo X."/>
            <person name="Huan P."/>
            <person name="Dong B."/>
            <person name="Zhang L."/>
            <person name="Hu X."/>
            <person name="Sun X."/>
            <person name="Wang J."/>
            <person name="Zhao C."/>
            <person name="Wang Y."/>
            <person name="Wang D."/>
            <person name="Huang X."/>
            <person name="Wang R."/>
            <person name="Lv J."/>
            <person name="Li Y."/>
            <person name="Zhang Z."/>
            <person name="Liu B."/>
            <person name="Lu W."/>
            <person name="Hui Y."/>
            <person name="Liang J."/>
            <person name="Zhou Z."/>
            <person name="Hou R."/>
            <person name="Li X."/>
            <person name="Liu Y."/>
            <person name="Li H."/>
            <person name="Ning X."/>
            <person name="Lin Y."/>
            <person name="Zhao L."/>
            <person name="Xing Q."/>
            <person name="Dou J."/>
            <person name="Li Y."/>
            <person name="Mao J."/>
            <person name="Guo H."/>
            <person name="Dou H."/>
            <person name="Li T."/>
            <person name="Mu C."/>
            <person name="Jiang W."/>
            <person name="Fu Q."/>
            <person name="Fu X."/>
            <person name="Miao Y."/>
            <person name="Liu J."/>
            <person name="Yu Q."/>
            <person name="Li R."/>
            <person name="Liao H."/>
            <person name="Li X."/>
            <person name="Kong Y."/>
            <person name="Jiang Z."/>
            <person name="Chourrout D."/>
            <person name="Li R."/>
            <person name="Bao Z."/>
        </authorList>
    </citation>
    <scope>NUCLEOTIDE SEQUENCE [LARGE SCALE GENOMIC DNA]</scope>
    <source>
        <strain evidence="3 4">PY_sf001</strain>
    </source>
</reference>
<feature type="compositionally biased region" description="Low complexity" evidence="1">
    <location>
        <begin position="193"/>
        <end position="204"/>
    </location>
</feature>
<gene>
    <name evidence="3" type="ORF">KP79_PYT11448</name>
</gene>
<evidence type="ECO:0000256" key="1">
    <source>
        <dbReference type="SAM" id="MobiDB-lite"/>
    </source>
</evidence>